<dbReference type="EMBL" id="KF901186">
    <property type="protein sequence ID" value="AIF21244.1"/>
    <property type="molecule type" value="Genomic_DNA"/>
</dbReference>
<name>A0A075I012_9ARCH</name>
<evidence type="ECO:0000313" key="1">
    <source>
        <dbReference type="EMBL" id="AIF21244.1"/>
    </source>
</evidence>
<reference evidence="1" key="1">
    <citation type="journal article" date="2014" name="Genome Biol. Evol.">
        <title>Pangenome evidence for extensive interdomain horizontal transfer affecting lineage core and shell genes in uncultured planktonic thaumarchaeota and euryarchaeota.</title>
        <authorList>
            <person name="Deschamps P."/>
            <person name="Zivanovic Y."/>
            <person name="Moreira D."/>
            <person name="Rodriguez-Valera F."/>
            <person name="Lopez-Garcia P."/>
        </authorList>
    </citation>
    <scope>NUCLEOTIDE SEQUENCE</scope>
</reference>
<proteinExistence type="predicted"/>
<protein>
    <submittedName>
        <fullName evidence="1">Uncharacterized protein</fullName>
    </submittedName>
</protein>
<sequence>MKELEIYEKQFHTYFPNIRKNKLLTWKKVENGKYQFMKTAFVNDFENLCYFLDRIYVKASGYGMAKTLGYTPKEYDTIIDNLQKRTMKFIIKEIDYFLNEQSKTDSVTRWNTLMQFRTRLDWLINIEFKKPDLFIKREWLKDGIIS</sequence>
<dbReference type="AlphaFoldDB" id="A0A075I012"/>
<organism evidence="1">
    <name type="scientific">uncultured marine thaumarchaeote KM3_99_A02</name>
    <dbReference type="NCBI Taxonomy" id="1456353"/>
    <lineage>
        <taxon>Archaea</taxon>
        <taxon>Nitrososphaerota</taxon>
        <taxon>environmental samples</taxon>
    </lineage>
</organism>
<accession>A0A075I012</accession>